<comment type="pathway">
    <text evidence="3">Cofactor biosynthesis; adenosylcobalamin biosynthesis.</text>
</comment>
<dbReference type="PANTHER" id="PTHR42885">
    <property type="entry name" value="HISTIDINOL-PHOSPHATE AMINOTRANSFERASE-RELATED"/>
    <property type="match status" value="1"/>
</dbReference>
<comment type="cofactor">
    <cofactor evidence="1">
        <name>pyridoxal 5'-phosphate</name>
        <dbReference type="ChEBI" id="CHEBI:597326"/>
    </cofactor>
</comment>
<dbReference type="HOGENOM" id="CLU_017584_3_4_4"/>
<comment type="catalytic activity">
    <reaction evidence="9">
        <text>O-phospho-L-threonine + H(+) = (R)-1-aminopropan-2-yl phosphate + CO2</text>
        <dbReference type="Rhea" id="RHEA:11492"/>
        <dbReference type="ChEBI" id="CHEBI:15378"/>
        <dbReference type="ChEBI" id="CHEBI:16526"/>
        <dbReference type="ChEBI" id="CHEBI:58563"/>
        <dbReference type="ChEBI" id="CHEBI:58675"/>
        <dbReference type="EC" id="4.1.1.81"/>
    </reaction>
</comment>
<dbReference type="Gene3D" id="3.40.640.10">
    <property type="entry name" value="Type I PLP-dependent aspartate aminotransferase-like (Major domain)"/>
    <property type="match status" value="1"/>
</dbReference>
<evidence type="ECO:0000259" key="10">
    <source>
        <dbReference type="Pfam" id="PF00155"/>
    </source>
</evidence>
<evidence type="ECO:0000256" key="8">
    <source>
        <dbReference type="ARBA" id="ARBA00029996"/>
    </source>
</evidence>
<dbReference type="PANTHER" id="PTHR42885:SF1">
    <property type="entry name" value="THREONINE-PHOSPHATE DECARBOXYLASE"/>
    <property type="match status" value="1"/>
</dbReference>
<keyword evidence="5" id="KW-0169">Cobalamin biosynthesis</keyword>
<evidence type="ECO:0000256" key="4">
    <source>
        <dbReference type="ARBA" id="ARBA00012285"/>
    </source>
</evidence>
<name>A1KBC9_AZOSB</name>
<dbReference type="GO" id="GO:0048472">
    <property type="term" value="F:threonine-phosphate decarboxylase activity"/>
    <property type="evidence" value="ECO:0007669"/>
    <property type="project" value="UniProtKB-EC"/>
</dbReference>
<evidence type="ECO:0000313" key="12">
    <source>
        <dbReference type="Proteomes" id="UP000002588"/>
    </source>
</evidence>
<dbReference type="Pfam" id="PF00155">
    <property type="entry name" value="Aminotran_1_2"/>
    <property type="match status" value="1"/>
</dbReference>
<dbReference type="GO" id="GO:0030170">
    <property type="term" value="F:pyridoxal phosphate binding"/>
    <property type="evidence" value="ECO:0007669"/>
    <property type="project" value="InterPro"/>
</dbReference>
<dbReference type="SUPFAM" id="SSF53383">
    <property type="entry name" value="PLP-dependent transferases"/>
    <property type="match status" value="1"/>
</dbReference>
<dbReference type="InterPro" id="IPR015422">
    <property type="entry name" value="PyrdxlP-dep_Trfase_small"/>
</dbReference>
<sequence>MLEHGGRLRRAAAQFRIPLADWVDLSTGINPRPYPVPPLPTAAWHRLPEDDDGLEAAAAAYYGSAELLPVAGSQAAIQALPQLLPGERVALLQPGYAEHAHAWRDRRLRHCRNAADLEAAVDTSDIVLLIHPNNPTGLCFERDRLHDWHARLARRGGWLLVDEAFLDCAPDASLLPRAGAAGLVVLRSLGKFFGLAGARVGFVFAPRGLRDALAERLGPWALSGPARYAATAALADTAWQAATRHRLARDGERLQSLLAAHGLAGSQGPALFKWLCHPQAAALHQALAAQAILVRHFDAPASLRFGLPATETEWRRLGTALGGLHDLIRQG</sequence>
<accession>A1KBC9</accession>
<dbReference type="STRING" id="62928.azo3519"/>
<evidence type="ECO:0000256" key="5">
    <source>
        <dbReference type="ARBA" id="ARBA00022573"/>
    </source>
</evidence>
<dbReference type="eggNOG" id="COG0079">
    <property type="taxonomic scope" value="Bacteria"/>
</dbReference>
<keyword evidence="12" id="KW-1185">Reference proteome</keyword>
<evidence type="ECO:0000313" key="11">
    <source>
        <dbReference type="EMBL" id="CAL96135.1"/>
    </source>
</evidence>
<dbReference type="NCBIfam" id="TIGR01140">
    <property type="entry name" value="L_thr_O3P_dcar"/>
    <property type="match status" value="1"/>
</dbReference>
<feature type="domain" description="Aminotransferase class I/classII large" evidence="10">
    <location>
        <begin position="53"/>
        <end position="311"/>
    </location>
</feature>
<dbReference type="InterPro" id="IPR015424">
    <property type="entry name" value="PyrdxlP-dep_Trfase"/>
</dbReference>
<dbReference type="KEGG" id="azo:azo3519"/>
<dbReference type="GO" id="GO:0009236">
    <property type="term" value="P:cobalamin biosynthetic process"/>
    <property type="evidence" value="ECO:0007669"/>
    <property type="project" value="UniProtKB-UniPathway"/>
</dbReference>
<proteinExistence type="predicted"/>
<dbReference type="InterPro" id="IPR004838">
    <property type="entry name" value="NHTrfase_class1_PyrdxlP-BS"/>
</dbReference>
<dbReference type="UniPathway" id="UPA00148"/>
<evidence type="ECO:0000256" key="6">
    <source>
        <dbReference type="ARBA" id="ARBA00022898"/>
    </source>
</evidence>
<gene>
    <name evidence="11" type="primary">cobC</name>
    <name evidence="11" type="ordered locus">azo3519</name>
</gene>
<evidence type="ECO:0000256" key="1">
    <source>
        <dbReference type="ARBA" id="ARBA00001933"/>
    </source>
</evidence>
<dbReference type="RefSeq" id="WP_011767241.1">
    <property type="nucleotide sequence ID" value="NC_008702.1"/>
</dbReference>
<dbReference type="Gene3D" id="3.90.1150.10">
    <property type="entry name" value="Aspartate Aminotransferase, domain 1"/>
    <property type="match status" value="1"/>
</dbReference>
<dbReference type="PROSITE" id="PS00105">
    <property type="entry name" value="AA_TRANSFER_CLASS_1"/>
    <property type="match status" value="1"/>
</dbReference>
<dbReference type="EMBL" id="AM406670">
    <property type="protein sequence ID" value="CAL96135.1"/>
    <property type="molecule type" value="Genomic_DNA"/>
</dbReference>
<evidence type="ECO:0000256" key="3">
    <source>
        <dbReference type="ARBA" id="ARBA00004953"/>
    </source>
</evidence>
<keyword evidence="11" id="KW-0808">Transferase</keyword>
<comment type="function">
    <text evidence="2">Decarboxylates L-threonine-O-3-phosphate to yield (R)-1-amino-2-propanol O-2-phosphate, the precursor for the linkage between the nucleotide loop and the corrin ring in cobalamin.</text>
</comment>
<protein>
    <recommendedName>
        <fullName evidence="4">threonine-phosphate decarboxylase</fullName>
        <ecNumber evidence="4">4.1.1.81</ecNumber>
    </recommendedName>
    <alternativeName>
        <fullName evidence="8">L-threonine-O-3-phosphate decarboxylase</fullName>
    </alternativeName>
</protein>
<dbReference type="InterPro" id="IPR004839">
    <property type="entry name" value="Aminotransferase_I/II_large"/>
</dbReference>
<evidence type="ECO:0000256" key="9">
    <source>
        <dbReference type="ARBA" id="ARBA00048531"/>
    </source>
</evidence>
<evidence type="ECO:0000256" key="7">
    <source>
        <dbReference type="ARBA" id="ARBA00023239"/>
    </source>
</evidence>
<dbReference type="GO" id="GO:0008483">
    <property type="term" value="F:transaminase activity"/>
    <property type="evidence" value="ECO:0007669"/>
    <property type="project" value="UniProtKB-KW"/>
</dbReference>
<keyword evidence="11" id="KW-0032">Aminotransferase</keyword>
<keyword evidence="6" id="KW-0663">Pyridoxal phosphate</keyword>
<dbReference type="AlphaFoldDB" id="A1KBC9"/>
<organism evidence="11 12">
    <name type="scientific">Azoarcus sp. (strain BH72)</name>
    <dbReference type="NCBI Taxonomy" id="418699"/>
    <lineage>
        <taxon>Bacteria</taxon>
        <taxon>Pseudomonadati</taxon>
        <taxon>Pseudomonadota</taxon>
        <taxon>Betaproteobacteria</taxon>
        <taxon>Rhodocyclales</taxon>
        <taxon>Zoogloeaceae</taxon>
        <taxon>Azoarcus</taxon>
    </lineage>
</organism>
<evidence type="ECO:0000256" key="2">
    <source>
        <dbReference type="ARBA" id="ARBA00003444"/>
    </source>
</evidence>
<dbReference type="InterPro" id="IPR015421">
    <property type="entry name" value="PyrdxlP-dep_Trfase_major"/>
</dbReference>
<dbReference type="Proteomes" id="UP000002588">
    <property type="component" value="Chromosome"/>
</dbReference>
<dbReference type="InterPro" id="IPR005860">
    <property type="entry name" value="CobD"/>
</dbReference>
<keyword evidence="7" id="KW-0456">Lyase</keyword>
<reference evidence="11 12" key="1">
    <citation type="journal article" date="2006" name="Nat. Biotechnol.">
        <title>Complete genome of the mutualistic, N2-fixing grass endophyte Azoarcus sp. strain BH72.</title>
        <authorList>
            <person name="Krause A."/>
            <person name="Ramakumar A."/>
            <person name="Bartels D."/>
            <person name="Battistoni F."/>
            <person name="Bekel T."/>
            <person name="Boch J."/>
            <person name="Boehm M."/>
            <person name="Friedrich F."/>
            <person name="Hurek T."/>
            <person name="Krause L."/>
            <person name="Linke B."/>
            <person name="McHardy A.C."/>
            <person name="Sarkar A."/>
            <person name="Schneiker S."/>
            <person name="Syed A.A."/>
            <person name="Thauer R."/>
            <person name="Vorhoelter F.-J."/>
            <person name="Weidner S."/>
            <person name="Puehler A."/>
            <person name="Reinhold-Hurek B."/>
            <person name="Kaiser O."/>
            <person name="Goesmann A."/>
        </authorList>
    </citation>
    <scope>NUCLEOTIDE SEQUENCE [LARGE SCALE GENOMIC DNA]</scope>
    <source>
        <strain evidence="11 12">BH72</strain>
    </source>
</reference>
<dbReference type="EC" id="4.1.1.81" evidence="4"/>
<dbReference type="CDD" id="cd00609">
    <property type="entry name" value="AAT_like"/>
    <property type="match status" value="1"/>
</dbReference>